<comment type="caution">
    <text evidence="1">The sequence shown here is derived from an EMBL/GenBank/DDBJ whole genome shotgun (WGS) entry which is preliminary data.</text>
</comment>
<dbReference type="AlphaFoldDB" id="A0A0F9AMR9"/>
<reference evidence="1" key="1">
    <citation type="journal article" date="2015" name="Nature">
        <title>Complex archaea that bridge the gap between prokaryotes and eukaryotes.</title>
        <authorList>
            <person name="Spang A."/>
            <person name="Saw J.H."/>
            <person name="Jorgensen S.L."/>
            <person name="Zaremba-Niedzwiedzka K."/>
            <person name="Martijn J."/>
            <person name="Lind A.E."/>
            <person name="van Eijk R."/>
            <person name="Schleper C."/>
            <person name="Guy L."/>
            <person name="Ettema T.J."/>
        </authorList>
    </citation>
    <scope>NUCLEOTIDE SEQUENCE</scope>
</reference>
<gene>
    <name evidence="1" type="ORF">LCGC14_2830230</name>
</gene>
<dbReference type="EMBL" id="LAZR01053878">
    <property type="protein sequence ID" value="KKK79764.1"/>
    <property type="molecule type" value="Genomic_DNA"/>
</dbReference>
<accession>A0A0F9AMR9</accession>
<sequence>MAYKGENVKIRKKQGGSAVEVASGGSFDFLTGSLVKFAGTDKRATLLAAVAGVAGGYKIARGVVTPTDGTDTVVTGLTTVVAAVAQLVATPILTHMWSCATIGDQAGAPAAGSIRVVNRKPTTSGNVAPVDATTPWVDVAWIAIGV</sequence>
<organism evidence="1">
    <name type="scientific">marine sediment metagenome</name>
    <dbReference type="NCBI Taxonomy" id="412755"/>
    <lineage>
        <taxon>unclassified sequences</taxon>
        <taxon>metagenomes</taxon>
        <taxon>ecological metagenomes</taxon>
    </lineage>
</organism>
<evidence type="ECO:0000313" key="1">
    <source>
        <dbReference type="EMBL" id="KKK79764.1"/>
    </source>
</evidence>
<protein>
    <submittedName>
        <fullName evidence="1">Uncharacterized protein</fullName>
    </submittedName>
</protein>
<proteinExistence type="predicted"/>
<name>A0A0F9AMR9_9ZZZZ</name>